<organism evidence="3 4">
    <name type="scientific">Polytolypa hystricis (strain UAMH7299)</name>
    <dbReference type="NCBI Taxonomy" id="1447883"/>
    <lineage>
        <taxon>Eukaryota</taxon>
        <taxon>Fungi</taxon>
        <taxon>Dikarya</taxon>
        <taxon>Ascomycota</taxon>
        <taxon>Pezizomycotina</taxon>
        <taxon>Eurotiomycetes</taxon>
        <taxon>Eurotiomycetidae</taxon>
        <taxon>Onygenales</taxon>
        <taxon>Onygenales incertae sedis</taxon>
        <taxon>Polytolypa</taxon>
    </lineage>
</organism>
<dbReference type="InterPro" id="IPR037136">
    <property type="entry name" value="RNA3'_phos_cyclase_dom_sf"/>
</dbReference>
<dbReference type="InterPro" id="IPR023797">
    <property type="entry name" value="RNA3'_phos_cyclase_dom"/>
</dbReference>
<dbReference type="InterPro" id="IPR013792">
    <property type="entry name" value="RNA3'P_cycl/enolpyr_Trfase_a/b"/>
</dbReference>
<gene>
    <name evidence="3" type="ORF">AJ80_08042</name>
</gene>
<feature type="domain" description="RNA 3'-terminal phosphate cyclase" evidence="2">
    <location>
        <begin position="9"/>
        <end position="576"/>
    </location>
</feature>
<feature type="compositionally biased region" description="Basic and acidic residues" evidence="1">
    <location>
        <begin position="246"/>
        <end position="262"/>
    </location>
</feature>
<feature type="compositionally biased region" description="Basic residues" evidence="1">
    <location>
        <begin position="466"/>
        <end position="478"/>
    </location>
</feature>
<dbReference type="STRING" id="1447883.A0A2B7XDP1"/>
<feature type="region of interest" description="Disordered" evidence="1">
    <location>
        <begin position="456"/>
        <end position="496"/>
    </location>
</feature>
<comment type="caution">
    <text evidence="3">The sequence shown here is derived from an EMBL/GenBank/DDBJ whole genome shotgun (WGS) entry which is preliminary data.</text>
</comment>
<dbReference type="AlphaFoldDB" id="A0A2B7XDP1"/>
<keyword evidence="4" id="KW-1185">Reference proteome</keyword>
<feature type="region of interest" description="Disordered" evidence="1">
    <location>
        <begin position="79"/>
        <end position="113"/>
    </location>
</feature>
<feature type="compositionally biased region" description="Low complexity" evidence="1">
    <location>
        <begin position="98"/>
        <end position="107"/>
    </location>
</feature>
<reference evidence="3 4" key="1">
    <citation type="submission" date="2017-10" db="EMBL/GenBank/DDBJ databases">
        <title>Comparative genomics in systemic dimorphic fungi from Ajellomycetaceae.</title>
        <authorList>
            <person name="Munoz J.F."/>
            <person name="Mcewen J.G."/>
            <person name="Clay O.K."/>
            <person name="Cuomo C.A."/>
        </authorList>
    </citation>
    <scope>NUCLEOTIDE SEQUENCE [LARGE SCALE GENOMIC DNA]</scope>
    <source>
        <strain evidence="3 4">UAMH7299</strain>
    </source>
</reference>
<dbReference type="OrthoDB" id="25029at2759"/>
<feature type="region of interest" description="Disordered" evidence="1">
    <location>
        <begin position="246"/>
        <end position="289"/>
    </location>
</feature>
<evidence type="ECO:0000313" key="3">
    <source>
        <dbReference type="EMBL" id="PGH07256.1"/>
    </source>
</evidence>
<dbReference type="InterPro" id="IPR000228">
    <property type="entry name" value="RNA3'_term_phos_cyc"/>
</dbReference>
<name>A0A2B7XDP1_POLH7</name>
<feature type="region of interest" description="Disordered" evidence="1">
    <location>
        <begin position="308"/>
        <end position="375"/>
    </location>
</feature>
<accession>A0A2B7XDP1</accession>
<evidence type="ECO:0000313" key="4">
    <source>
        <dbReference type="Proteomes" id="UP000224634"/>
    </source>
</evidence>
<evidence type="ECO:0000256" key="1">
    <source>
        <dbReference type="SAM" id="MobiDB-lite"/>
    </source>
</evidence>
<dbReference type="Pfam" id="PF01137">
    <property type="entry name" value="RTC"/>
    <property type="match status" value="1"/>
</dbReference>
<evidence type="ECO:0000259" key="2">
    <source>
        <dbReference type="Pfam" id="PF01137"/>
    </source>
</evidence>
<dbReference type="EMBL" id="PDNA01000171">
    <property type="protein sequence ID" value="PGH07256.1"/>
    <property type="molecule type" value="Genomic_DNA"/>
</dbReference>
<protein>
    <recommendedName>
        <fullName evidence="2">RNA 3'-terminal phosphate cyclase domain-containing protein</fullName>
    </recommendedName>
</protein>
<sequence>MLHLDGSTLEGGGQLVRNALALSALTGKSIKISKIRNNRKGSTGLKASHTAAVNFLAQVCGGTLVNAYVGSSQLTFYPEGSQPEVDVRPKKQKKGKAASKSSTANGTTEKDVEGLQDSLEDLHISPALPVAPPAKPEYNIRLQTPGSIFLIFQAIYPYLLYSGAFTDTGSPDDSAARIIKVKITGGTNVSFSPSYDYVSQVLIPNFAKLGLPKLSVSLSERGWCTGKIRLGTVSFEIEPLSTKPVVAEESKDGLQEPDKGDIGSEQAEESKSIPGVSPSPPCFPFMNLASHDPGRITQIDITILAPDFPIDEPMTHGKPPGYSAKGLSKQRHRSSKDLDHPPWEPEIDEPTADDSSHQDQIYDDEEGPDAPSSSQTIREVLEEYVFRSVSRAFGANCSPQPTPTIDGSTSSSEELAPLVKIHTSERTHHITHIYVLLTAHTSTGFRLGGEALGLHSINTDGAPIDRHKRSKGKSKSRGKSGNSNKSSPSGVPDDIHDRLQNMVDRCLAGLLAETENGRARRCLDVYMRDQVVVFQALGKLTENTDATCRPLDEKDEELSLHTQTAIWVCDQVLGVRV</sequence>
<dbReference type="GO" id="GO:0005634">
    <property type="term" value="C:nucleus"/>
    <property type="evidence" value="ECO:0007669"/>
    <property type="project" value="TreeGrafter"/>
</dbReference>
<dbReference type="Gene3D" id="3.65.10.20">
    <property type="entry name" value="RNA 3'-terminal phosphate cyclase domain"/>
    <property type="match status" value="2"/>
</dbReference>
<feature type="compositionally biased region" description="Low complexity" evidence="1">
    <location>
        <begin position="479"/>
        <end position="490"/>
    </location>
</feature>
<dbReference type="GO" id="GO:0006396">
    <property type="term" value="P:RNA processing"/>
    <property type="evidence" value="ECO:0007669"/>
    <property type="project" value="InterPro"/>
</dbReference>
<dbReference type="PANTHER" id="PTHR11096">
    <property type="entry name" value="RNA 3' TERMINAL PHOSPHATE CYCLASE"/>
    <property type="match status" value="1"/>
</dbReference>
<dbReference type="GO" id="GO:0003963">
    <property type="term" value="F:RNA-3'-phosphate cyclase activity"/>
    <property type="evidence" value="ECO:0007669"/>
    <property type="project" value="TreeGrafter"/>
</dbReference>
<dbReference type="PANTHER" id="PTHR11096:SF0">
    <property type="entry name" value="RNA 3'-TERMINAL PHOSPHATE CYCLASE"/>
    <property type="match status" value="1"/>
</dbReference>
<dbReference type="Proteomes" id="UP000224634">
    <property type="component" value="Unassembled WGS sequence"/>
</dbReference>
<proteinExistence type="predicted"/>
<dbReference type="SUPFAM" id="SSF55205">
    <property type="entry name" value="EPT/RTPC-like"/>
    <property type="match status" value="2"/>
</dbReference>